<dbReference type="EMBL" id="LGTC01000001">
    <property type="protein sequence ID" value="KNY30275.1"/>
    <property type="molecule type" value="Genomic_DNA"/>
</dbReference>
<dbReference type="AlphaFoldDB" id="A0A0L6JXI4"/>
<sequence>MLYIKGCELEQKNIAAELSEKQCWNIWKHWLNPLLHKCFKQLYPDKLI</sequence>
<organism evidence="1 2">
    <name type="scientific">Pseudobacteroides cellulosolvens ATCC 35603 = DSM 2933</name>
    <dbReference type="NCBI Taxonomy" id="398512"/>
    <lineage>
        <taxon>Bacteria</taxon>
        <taxon>Bacillati</taxon>
        <taxon>Bacillota</taxon>
        <taxon>Clostridia</taxon>
        <taxon>Eubacteriales</taxon>
        <taxon>Oscillospiraceae</taxon>
        <taxon>Pseudobacteroides</taxon>
    </lineage>
</organism>
<gene>
    <name evidence="1" type="ORF">Bccel_5552</name>
</gene>
<name>A0A0L6JXI4_9FIRM</name>
<protein>
    <submittedName>
        <fullName evidence="1">Uncharacterized protein</fullName>
    </submittedName>
</protein>
<keyword evidence="2" id="KW-1185">Reference proteome</keyword>
<proteinExistence type="predicted"/>
<accession>A0A0L6JXI4</accession>
<reference evidence="2" key="1">
    <citation type="submission" date="2015-07" db="EMBL/GenBank/DDBJ databases">
        <title>Near-Complete Genome Sequence of the Cellulolytic Bacterium Bacteroides (Pseudobacteroides) cellulosolvens ATCC 35603.</title>
        <authorList>
            <person name="Dassa B."/>
            <person name="Utturkar S.M."/>
            <person name="Klingeman D.M."/>
            <person name="Hurt R.A."/>
            <person name="Keller M."/>
            <person name="Xu J."/>
            <person name="Reddy Y.H.K."/>
            <person name="Borovok I."/>
            <person name="Grinberg I.R."/>
            <person name="Lamed R."/>
            <person name="Zhivin O."/>
            <person name="Bayer E.A."/>
            <person name="Brown S.D."/>
        </authorList>
    </citation>
    <scope>NUCLEOTIDE SEQUENCE [LARGE SCALE GENOMIC DNA]</scope>
    <source>
        <strain evidence="2">DSM 2933</strain>
    </source>
</reference>
<evidence type="ECO:0000313" key="2">
    <source>
        <dbReference type="Proteomes" id="UP000036923"/>
    </source>
</evidence>
<comment type="caution">
    <text evidence="1">The sequence shown here is derived from an EMBL/GenBank/DDBJ whole genome shotgun (WGS) entry which is preliminary data.</text>
</comment>
<evidence type="ECO:0000313" key="1">
    <source>
        <dbReference type="EMBL" id="KNY30275.1"/>
    </source>
</evidence>
<dbReference type="Proteomes" id="UP000036923">
    <property type="component" value="Unassembled WGS sequence"/>
</dbReference>